<feature type="transmembrane region" description="Helical" evidence="14">
    <location>
        <begin position="259"/>
        <end position="277"/>
    </location>
</feature>
<dbReference type="GO" id="GO:0005901">
    <property type="term" value="C:caveola"/>
    <property type="evidence" value="ECO:0007669"/>
    <property type="project" value="UniProtKB-SubCell"/>
</dbReference>
<feature type="transmembrane region" description="Helical" evidence="14">
    <location>
        <begin position="1880"/>
        <end position="1898"/>
    </location>
</feature>
<evidence type="ECO:0000256" key="1">
    <source>
        <dbReference type="ARBA" id="ARBA00004189"/>
    </source>
</evidence>
<comment type="subcellular location">
    <subcellularLocation>
        <location evidence="2">Cell membrane</location>
        <topology evidence="2">Multi-pass membrane protein</topology>
    </subcellularLocation>
    <subcellularLocation>
        <location evidence="1">Membrane</location>
        <location evidence="1">Caveola</location>
        <topology evidence="1">Multi-pass membrane protein</topology>
    </subcellularLocation>
</comment>
<evidence type="ECO:0000256" key="6">
    <source>
        <dbReference type="ARBA" id="ARBA00022989"/>
    </source>
</evidence>
<name>A0A922HL86_DERFA</name>
<feature type="transmembrane region" description="Helical" evidence="14">
    <location>
        <begin position="1857"/>
        <end position="1874"/>
    </location>
</feature>
<evidence type="ECO:0000256" key="5">
    <source>
        <dbReference type="ARBA" id="ARBA00022692"/>
    </source>
</evidence>
<keyword evidence="6 14" id="KW-1133">Transmembrane helix</keyword>
<keyword evidence="9" id="KW-0675">Receptor</keyword>
<dbReference type="PRINTS" id="PR01609">
    <property type="entry name" value="CD36FAMILY"/>
</dbReference>
<feature type="transmembrane region" description="Helical" evidence="14">
    <location>
        <begin position="377"/>
        <end position="397"/>
    </location>
</feature>
<evidence type="ECO:0000256" key="8">
    <source>
        <dbReference type="ARBA" id="ARBA00023157"/>
    </source>
</evidence>
<feature type="compositionally biased region" description="Low complexity" evidence="13">
    <location>
        <begin position="1955"/>
        <end position="1964"/>
    </location>
</feature>
<evidence type="ECO:0000256" key="4">
    <source>
        <dbReference type="ARBA" id="ARBA00022475"/>
    </source>
</evidence>
<dbReference type="EMBL" id="ASGP02000008">
    <property type="protein sequence ID" value="KAH9493282.1"/>
    <property type="molecule type" value="Genomic_DNA"/>
</dbReference>
<evidence type="ECO:0000256" key="10">
    <source>
        <dbReference type="ARBA" id="ARBA00023180"/>
    </source>
</evidence>
<evidence type="ECO:0000313" key="16">
    <source>
        <dbReference type="Proteomes" id="UP000790347"/>
    </source>
</evidence>
<organism evidence="15 16">
    <name type="scientific">Dermatophagoides farinae</name>
    <name type="common">American house dust mite</name>
    <dbReference type="NCBI Taxonomy" id="6954"/>
    <lineage>
        <taxon>Eukaryota</taxon>
        <taxon>Metazoa</taxon>
        <taxon>Ecdysozoa</taxon>
        <taxon>Arthropoda</taxon>
        <taxon>Chelicerata</taxon>
        <taxon>Arachnida</taxon>
        <taxon>Acari</taxon>
        <taxon>Acariformes</taxon>
        <taxon>Sarcoptiformes</taxon>
        <taxon>Astigmata</taxon>
        <taxon>Psoroptidia</taxon>
        <taxon>Analgoidea</taxon>
        <taxon>Pyroglyphidae</taxon>
        <taxon>Dermatophagoidinae</taxon>
        <taxon>Dermatophagoides</taxon>
    </lineage>
</organism>
<evidence type="ECO:0000256" key="7">
    <source>
        <dbReference type="ARBA" id="ARBA00023136"/>
    </source>
</evidence>
<keyword evidence="4" id="KW-1003">Cell membrane</keyword>
<accession>A0A922HL86</accession>
<feature type="transmembrane region" description="Helical" evidence="14">
    <location>
        <begin position="1426"/>
        <end position="1448"/>
    </location>
</feature>
<evidence type="ECO:0000256" key="3">
    <source>
        <dbReference type="ARBA" id="ARBA00010532"/>
    </source>
</evidence>
<keyword evidence="5 14" id="KW-0812">Transmembrane</keyword>
<feature type="compositionally biased region" description="Pro residues" evidence="13">
    <location>
        <begin position="1366"/>
        <end position="1388"/>
    </location>
</feature>
<evidence type="ECO:0000256" key="13">
    <source>
        <dbReference type="SAM" id="MobiDB-lite"/>
    </source>
</evidence>
<feature type="transmembrane region" description="Helical" evidence="14">
    <location>
        <begin position="971"/>
        <end position="990"/>
    </location>
</feature>
<feature type="transmembrane region" description="Helical" evidence="14">
    <location>
        <begin position="1505"/>
        <end position="1526"/>
    </location>
</feature>
<evidence type="ECO:0000256" key="11">
    <source>
        <dbReference type="ARBA" id="ARBA00040821"/>
    </source>
</evidence>
<evidence type="ECO:0000256" key="2">
    <source>
        <dbReference type="ARBA" id="ARBA00004651"/>
    </source>
</evidence>
<protein>
    <recommendedName>
        <fullName evidence="11">Scavenger receptor class B member 1</fullName>
    </recommendedName>
    <alternativeName>
        <fullName evidence="12">SR-BI</fullName>
    </alternativeName>
</protein>
<keyword evidence="8" id="KW-1015">Disulfide bond</keyword>
<gene>
    <name evidence="15" type="primary">CD36_8</name>
    <name evidence="15" type="ORF">DERF_014043</name>
</gene>
<sequence>MNYDEKYPVKYLNPLNRILSPSSAVNHNQMITMLSPGEQQLLLNRMFLQKIHQQQQQQQQQQERLYSTIKSRPPIRGRNMISSSGHNSNATTIMDPTKLLIDQNSNNHNLAITYANHNMIPYGQQPSPNESMIMVRTTYPPLSMDSPLSQNKTLANVVVNDDHVVYTLPNDSTLNHADTSTLSMMMKKSRLLLNNNNNNIIHPQFYNHHNLPRLKRSISSSFDSSISNDISLNTNNDDNRRILQRLLDLLKGNPKMKKYYLIAGFMFIFGFLINMVIFDPILDYILEWQFQLNPGNLFLSMGWLSPPISLYVHIYLFDIRNPQQYLDGARPNIKEIGPFIFRVGRKRRINEWTEQTVIFNEEFDADLMIDESYPVNITMNMINAPILCTVSWIYYWMKYYRIPFIEPIIQNVVAISLQVFGEHLVSETTPWEILFGRPVNILRFLDKILSPIKSLNLPLPDFGQMLSTFGNYKLTNHSFSIIGLLMSNEFGPLEHYRRNYGRFKTNEVRSILGQTEYENYKRPCSFIHGLDLMYFGIHAADSVNGSRLDLYFQHFCRSFPIIRQGFYWTHGIRIAHYEIWQKMFDMRQRENHCYCFNDRTLNECDGHVDMSGCFSGLPIALSFRHFYGSRILNRETIGFQPRWDEHGGHIDIEPTLGLPLEINLPFQYNIMTKNLPRFGQLSNIQSRLMPFFAFQAKAKLDGILFVGILIMAYVVNYLKYLFAIGALTLSTINRNDIGPIILINGWHRMATKPESSSIVQSFETPVDNRSLAIMNDRHHIFRRENRYSITPAPQLPLPISKRPSLLPIKQVAEKVPIKYPKKIHLPKRLIRGERFYRNLAIFFIGCFLFSITIYQSLIDTIVNYQFELRPNSFLIENFWLPKLAIPVYVEIYLFDIKNPKQFLIGERPNVQEFGPFVFRLDRRRIIHEWRDETVVFSEFFSLKFEPSLSESIDIEINPRKWKVPKYQIKDMVVNMMNIPIMATIMVAYHWMEYYHFRFLTTIISPIIAIFMRVFGETIVQRETIDQILFGRTINALNFLQSINGFVRTLIPIIPDFHEMISNFGDFHLLNNSFSLIDLISSKEFGPFEYYRYDKIGHHRMHQAKTAMGKKPCNQMGGQDIQFFGIKDQGEWNELFLQPFCRRLPFHRKSKEWIRGVSGVKYEIWTDMFNMSIVENQCYCFSGRSLNDCDGYSDCSGTYAGVAFALTLPHFIGSPGLAKKIYGLRPNPDKHLSIMWLEQYLGIPIDVQLALQFNWPLHHLPSIGSLSNIRRCILPLGWFKGHGRSFGILHVGLMILSFLLKYGQLLLAIISALMAIMCIIMHYYQHHNDDFERNLDKIMKIPSTWMAQSTQQTPSPLLLQKQSMLPSQPPPPPFPSQPPPPLPSLPPPSYKKTFDNKKNAKKSKKLEAKDSAAKPRRNVRKSYIQRGLFAIIVMVINWFFFDTIVNFILESQFQLNPGTLLIYIGFIDVPIPVRAEIYFFEIRNGPQFLEGTPANLHEIGPFVFEYVNIVAIVIDLILIKIFYSLIFRISRKRQILSWTNTTVIFREKFTAKFDQESSPHSIERRMTTINVPITASLSWTSYWLEKLKIKFIYPVLQHIVHLILKTFGENLIEEIPIADVLYGRQITIVSVFNSIAVTLRLFHIPFPDYTVLWKSFGNYEIVNNSFGIMDLFSGHWFGPLEHYRFNRPGYYRMNEVRSILGERSYENYAPPCNKIKGLDIMHFGLYDQGESFEIYFQHFCRRIKFQRKGFHRNKGLRVVRYELWKFLFNMRVAENQCYCFGDSKLSECDGFTNIGGCFGGLSLAFSFPHFVGSPHLNHDVYGLRPQWSKHGSYMDIEPTLGIPVEAKLSYNLISLYKAKLDGLLFILFAISIFSMNYGKMMITLVTISISTLYFYLAFYRRHPSTSSSSLSMKLTKEPVKNKKINQPINEYRNHTLPKHRHQQIQPIYSTMMTIPLSSSTSSPIKTRSELPPPQQ</sequence>
<dbReference type="Pfam" id="PF01130">
    <property type="entry name" value="CD36"/>
    <property type="match status" value="4"/>
</dbReference>
<comment type="similarity">
    <text evidence="3">Belongs to the CD36 family.</text>
</comment>
<dbReference type="PANTHER" id="PTHR11923">
    <property type="entry name" value="SCAVENGER RECEPTOR CLASS B TYPE-1 SR-B1"/>
    <property type="match status" value="1"/>
</dbReference>
<feature type="region of interest" description="Disordered" evidence="13">
    <location>
        <begin position="1955"/>
        <end position="1974"/>
    </location>
</feature>
<feature type="transmembrane region" description="Helical" evidence="14">
    <location>
        <begin position="297"/>
        <end position="317"/>
    </location>
</feature>
<feature type="transmembrane region" description="Helical" evidence="14">
    <location>
        <begin position="996"/>
        <end position="1014"/>
    </location>
</feature>
<proteinExistence type="inferred from homology"/>
<dbReference type="InterPro" id="IPR002159">
    <property type="entry name" value="CD36_fam"/>
</dbReference>
<dbReference type="Proteomes" id="UP000790347">
    <property type="component" value="Unassembled WGS sequence"/>
</dbReference>
<evidence type="ECO:0000256" key="14">
    <source>
        <dbReference type="SAM" id="Phobius"/>
    </source>
</evidence>
<dbReference type="GO" id="GO:0005044">
    <property type="term" value="F:scavenger receptor activity"/>
    <property type="evidence" value="ECO:0007669"/>
    <property type="project" value="TreeGrafter"/>
</dbReference>
<feature type="region of interest" description="Disordered" evidence="13">
    <location>
        <begin position="1361"/>
        <end position="1412"/>
    </location>
</feature>
<reference evidence="15" key="2">
    <citation type="journal article" date="2022" name="Res Sq">
        <title>Comparative Genomics Reveals Insights into the Divergent Evolution of Astigmatic Mites and Household Pest Adaptations.</title>
        <authorList>
            <person name="Xiong Q."/>
            <person name="Wan A.T.-Y."/>
            <person name="Liu X.-Y."/>
            <person name="Fung C.S.-H."/>
            <person name="Xiao X."/>
            <person name="Malainual N."/>
            <person name="Hou J."/>
            <person name="Wang L."/>
            <person name="Wang M."/>
            <person name="Yang K."/>
            <person name="Cui Y."/>
            <person name="Leung E."/>
            <person name="Nong W."/>
            <person name="Shin S.-K."/>
            <person name="Au S."/>
            <person name="Jeong K.Y."/>
            <person name="Chew F.T."/>
            <person name="Hui J."/>
            <person name="Leung T.F."/>
            <person name="Tungtrongchitr A."/>
            <person name="Zhong N."/>
            <person name="Liu Z."/>
            <person name="Tsui S."/>
        </authorList>
    </citation>
    <scope>NUCLEOTIDE SEQUENCE</scope>
    <source>
        <strain evidence="15">Derf</strain>
        <tissue evidence="15">Whole organism</tissue>
    </source>
</reference>
<evidence type="ECO:0000256" key="9">
    <source>
        <dbReference type="ARBA" id="ARBA00023170"/>
    </source>
</evidence>
<keyword evidence="16" id="KW-1185">Reference proteome</keyword>
<evidence type="ECO:0000256" key="12">
    <source>
        <dbReference type="ARBA" id="ARBA00042244"/>
    </source>
</evidence>
<feature type="transmembrane region" description="Helical" evidence="14">
    <location>
        <begin position="878"/>
        <end position="894"/>
    </location>
</feature>
<evidence type="ECO:0000313" key="15">
    <source>
        <dbReference type="EMBL" id="KAH9493282.1"/>
    </source>
</evidence>
<keyword evidence="7 14" id="KW-0472">Membrane</keyword>
<dbReference type="PANTHER" id="PTHR11923:SF110">
    <property type="entry name" value="SCAVENGER RECEPTOR CLASS B MEMBER 1"/>
    <property type="match status" value="1"/>
</dbReference>
<dbReference type="GO" id="GO:0005737">
    <property type="term" value="C:cytoplasm"/>
    <property type="evidence" value="ECO:0007669"/>
    <property type="project" value="TreeGrafter"/>
</dbReference>
<feature type="transmembrane region" description="Helical" evidence="14">
    <location>
        <begin position="702"/>
        <end position="722"/>
    </location>
</feature>
<feature type="transmembrane region" description="Helical" evidence="14">
    <location>
        <begin position="835"/>
        <end position="858"/>
    </location>
</feature>
<comment type="caution">
    <text evidence="15">The sequence shown here is derived from an EMBL/GenBank/DDBJ whole genome shotgun (WGS) entry which is preliminary data.</text>
</comment>
<reference evidence="15" key="1">
    <citation type="submission" date="2013-05" db="EMBL/GenBank/DDBJ databases">
        <authorList>
            <person name="Yim A.K.Y."/>
            <person name="Chan T.F."/>
            <person name="Ji K.M."/>
            <person name="Liu X.Y."/>
            <person name="Zhou J.W."/>
            <person name="Li R.Q."/>
            <person name="Yang K.Y."/>
            <person name="Li J."/>
            <person name="Li M."/>
            <person name="Law P.T.W."/>
            <person name="Wu Y.L."/>
            <person name="Cai Z.L."/>
            <person name="Qin H."/>
            <person name="Bao Y."/>
            <person name="Leung R.K.K."/>
            <person name="Ng P.K.S."/>
            <person name="Zou J."/>
            <person name="Zhong X.J."/>
            <person name="Ran P.X."/>
            <person name="Zhong N.S."/>
            <person name="Liu Z.G."/>
            <person name="Tsui S.K.W."/>
        </authorList>
    </citation>
    <scope>NUCLEOTIDE SEQUENCE</scope>
    <source>
        <strain evidence="15">Derf</strain>
        <tissue evidence="15">Whole organism</tissue>
    </source>
</reference>
<keyword evidence="10" id="KW-0325">Glycoprotein</keyword>
<feature type="transmembrane region" description="Helical" evidence="14">
    <location>
        <begin position="1304"/>
        <end position="1323"/>
    </location>
</feature>